<protein>
    <submittedName>
        <fullName evidence="2">Uncharacterized protein</fullName>
    </submittedName>
</protein>
<gene>
    <name evidence="2" type="ORF">CAUJ_LOCUS4707</name>
</gene>
<comment type="caution">
    <text evidence="2">The sequence shown here is derived from an EMBL/GenBank/DDBJ whole genome shotgun (WGS) entry which is preliminary data.</text>
</comment>
<dbReference type="AlphaFoldDB" id="A0A8S1H267"/>
<organism evidence="2 3">
    <name type="scientific">Caenorhabditis auriculariae</name>
    <dbReference type="NCBI Taxonomy" id="2777116"/>
    <lineage>
        <taxon>Eukaryota</taxon>
        <taxon>Metazoa</taxon>
        <taxon>Ecdysozoa</taxon>
        <taxon>Nematoda</taxon>
        <taxon>Chromadorea</taxon>
        <taxon>Rhabditida</taxon>
        <taxon>Rhabditina</taxon>
        <taxon>Rhabditomorpha</taxon>
        <taxon>Rhabditoidea</taxon>
        <taxon>Rhabditidae</taxon>
        <taxon>Peloderinae</taxon>
        <taxon>Caenorhabditis</taxon>
    </lineage>
</organism>
<evidence type="ECO:0000256" key="1">
    <source>
        <dbReference type="SAM" id="MobiDB-lite"/>
    </source>
</evidence>
<feature type="region of interest" description="Disordered" evidence="1">
    <location>
        <begin position="26"/>
        <end position="61"/>
    </location>
</feature>
<name>A0A8S1H267_9PELO</name>
<evidence type="ECO:0000313" key="3">
    <source>
        <dbReference type="Proteomes" id="UP000835052"/>
    </source>
</evidence>
<dbReference type="EMBL" id="CAJGYM010000009">
    <property type="protein sequence ID" value="CAD6188788.1"/>
    <property type="molecule type" value="Genomic_DNA"/>
</dbReference>
<accession>A0A8S1H267</accession>
<evidence type="ECO:0000313" key="2">
    <source>
        <dbReference type="EMBL" id="CAD6188788.1"/>
    </source>
</evidence>
<feature type="compositionally biased region" description="Polar residues" evidence="1">
    <location>
        <begin position="38"/>
        <end position="54"/>
    </location>
</feature>
<reference evidence="2" key="1">
    <citation type="submission" date="2020-10" db="EMBL/GenBank/DDBJ databases">
        <authorList>
            <person name="Kikuchi T."/>
        </authorList>
    </citation>
    <scope>NUCLEOTIDE SEQUENCE</scope>
    <source>
        <strain evidence="2">NKZ352</strain>
    </source>
</reference>
<sequence>MEELVMNYGGDQSEAIIKAWLASSSSIKPPEADRRTPPESTQDTNTYTLPNLGNGNAGGDSNFPWTFVIPPF</sequence>
<dbReference type="Proteomes" id="UP000835052">
    <property type="component" value="Unassembled WGS sequence"/>
</dbReference>
<keyword evidence="3" id="KW-1185">Reference proteome</keyword>
<proteinExistence type="predicted"/>